<feature type="domain" description="RNase H type-1" evidence="1">
    <location>
        <begin position="18"/>
        <end position="109"/>
    </location>
</feature>
<dbReference type="AlphaFoldDB" id="A0A843WZE9"/>
<reference evidence="2" key="1">
    <citation type="submission" date="2017-07" db="EMBL/GenBank/DDBJ databases">
        <title>Taro Niue Genome Assembly and Annotation.</title>
        <authorList>
            <person name="Atibalentja N."/>
            <person name="Keating K."/>
            <person name="Fields C.J."/>
        </authorList>
    </citation>
    <scope>NUCLEOTIDE SEQUENCE</scope>
    <source>
        <strain evidence="2">Niue_2</strain>
        <tissue evidence="2">Leaf</tissue>
    </source>
</reference>
<comment type="caution">
    <text evidence="2">The sequence shown here is derived from an EMBL/GenBank/DDBJ whole genome shotgun (WGS) entry which is preliminary data.</text>
</comment>
<sequence length="119" mass="12841">MGKSDHQMHPPTGRLKLNIDGAFKFAAGSAGGGGILRDHEGECILNFAMKYQGVVSALDAEARALRDGITTCCNQGILEIMVETDSLILMQIVTGQKPRPWELTCVIQDVAVTTQKLKV</sequence>
<dbReference type="Pfam" id="PF13456">
    <property type="entry name" value="RVT_3"/>
    <property type="match status" value="1"/>
</dbReference>
<dbReference type="InterPro" id="IPR044730">
    <property type="entry name" value="RNase_H-like_dom_plant"/>
</dbReference>
<dbReference type="EMBL" id="NMUH01004393">
    <property type="protein sequence ID" value="MQM09494.1"/>
    <property type="molecule type" value="Genomic_DNA"/>
</dbReference>
<dbReference type="PANTHER" id="PTHR47723">
    <property type="entry name" value="OS05G0353850 PROTEIN"/>
    <property type="match status" value="1"/>
</dbReference>
<dbReference type="GO" id="GO:0004523">
    <property type="term" value="F:RNA-DNA hybrid ribonuclease activity"/>
    <property type="evidence" value="ECO:0007669"/>
    <property type="project" value="InterPro"/>
</dbReference>
<keyword evidence="3" id="KW-1185">Reference proteome</keyword>
<dbReference type="InterPro" id="IPR036397">
    <property type="entry name" value="RNaseH_sf"/>
</dbReference>
<dbReference type="Gene3D" id="3.30.420.10">
    <property type="entry name" value="Ribonuclease H-like superfamily/Ribonuclease H"/>
    <property type="match status" value="1"/>
</dbReference>
<dbReference type="PANTHER" id="PTHR47723:SF19">
    <property type="entry name" value="POLYNUCLEOTIDYL TRANSFERASE, RIBONUCLEASE H-LIKE SUPERFAMILY PROTEIN"/>
    <property type="match status" value="1"/>
</dbReference>
<dbReference type="InterPro" id="IPR002156">
    <property type="entry name" value="RNaseH_domain"/>
</dbReference>
<dbReference type="Proteomes" id="UP000652761">
    <property type="component" value="Unassembled WGS sequence"/>
</dbReference>
<dbReference type="OrthoDB" id="1166192at2759"/>
<proteinExistence type="predicted"/>
<accession>A0A843WZE9</accession>
<organism evidence="2 3">
    <name type="scientific">Colocasia esculenta</name>
    <name type="common">Wild taro</name>
    <name type="synonym">Arum esculentum</name>
    <dbReference type="NCBI Taxonomy" id="4460"/>
    <lineage>
        <taxon>Eukaryota</taxon>
        <taxon>Viridiplantae</taxon>
        <taxon>Streptophyta</taxon>
        <taxon>Embryophyta</taxon>
        <taxon>Tracheophyta</taxon>
        <taxon>Spermatophyta</taxon>
        <taxon>Magnoliopsida</taxon>
        <taxon>Liliopsida</taxon>
        <taxon>Araceae</taxon>
        <taxon>Aroideae</taxon>
        <taxon>Colocasieae</taxon>
        <taxon>Colocasia</taxon>
    </lineage>
</organism>
<dbReference type="InterPro" id="IPR053151">
    <property type="entry name" value="RNase_H-like"/>
</dbReference>
<name>A0A843WZE9_COLES</name>
<evidence type="ECO:0000313" key="3">
    <source>
        <dbReference type="Proteomes" id="UP000652761"/>
    </source>
</evidence>
<dbReference type="GO" id="GO:0003676">
    <property type="term" value="F:nucleic acid binding"/>
    <property type="evidence" value="ECO:0007669"/>
    <property type="project" value="InterPro"/>
</dbReference>
<dbReference type="CDD" id="cd06222">
    <property type="entry name" value="RNase_H_like"/>
    <property type="match status" value="1"/>
</dbReference>
<dbReference type="SUPFAM" id="SSF53098">
    <property type="entry name" value="Ribonuclease H-like"/>
    <property type="match status" value="1"/>
</dbReference>
<dbReference type="InterPro" id="IPR012337">
    <property type="entry name" value="RNaseH-like_sf"/>
</dbReference>
<protein>
    <recommendedName>
        <fullName evidence="1">RNase H type-1 domain-containing protein</fullName>
    </recommendedName>
</protein>
<gene>
    <name evidence="2" type="ORF">Taro_042366</name>
</gene>
<evidence type="ECO:0000259" key="1">
    <source>
        <dbReference type="Pfam" id="PF13456"/>
    </source>
</evidence>
<evidence type="ECO:0000313" key="2">
    <source>
        <dbReference type="EMBL" id="MQM09494.1"/>
    </source>
</evidence>